<sequence>MAYCPKKMSEVTPSFTLPGEFMDWFSLPKSFPNRCPVKEEGGAYSVWDDIHPQPTTSAPQICSQAPLFTHKHLILRGLNKG</sequence>
<dbReference type="AlphaFoldDB" id="A0AAV6G8K3"/>
<name>A0AAV6G8K3_9TELE</name>
<keyword evidence="2" id="KW-1185">Reference proteome</keyword>
<evidence type="ECO:0000313" key="2">
    <source>
        <dbReference type="Proteomes" id="UP000823561"/>
    </source>
</evidence>
<proteinExistence type="predicted"/>
<organism evidence="1 2">
    <name type="scientific">Alosa alosa</name>
    <name type="common">allis shad</name>
    <dbReference type="NCBI Taxonomy" id="278164"/>
    <lineage>
        <taxon>Eukaryota</taxon>
        <taxon>Metazoa</taxon>
        <taxon>Chordata</taxon>
        <taxon>Craniata</taxon>
        <taxon>Vertebrata</taxon>
        <taxon>Euteleostomi</taxon>
        <taxon>Actinopterygii</taxon>
        <taxon>Neopterygii</taxon>
        <taxon>Teleostei</taxon>
        <taxon>Clupei</taxon>
        <taxon>Clupeiformes</taxon>
        <taxon>Clupeoidei</taxon>
        <taxon>Clupeidae</taxon>
        <taxon>Alosa</taxon>
    </lineage>
</organism>
<reference evidence="1" key="1">
    <citation type="submission" date="2020-10" db="EMBL/GenBank/DDBJ databases">
        <title>Chromosome-scale genome assembly of the Allis shad, Alosa alosa.</title>
        <authorList>
            <person name="Margot Z."/>
            <person name="Christophe K."/>
            <person name="Cabau C."/>
            <person name="Louis A."/>
            <person name="Berthelot C."/>
            <person name="Parey E."/>
            <person name="Roest Crollius H."/>
            <person name="Montfort J."/>
            <person name="Robinson-Rechavi M."/>
            <person name="Bucao C."/>
            <person name="Bouchez O."/>
            <person name="Gislard M."/>
            <person name="Lluch J."/>
            <person name="Milhes M."/>
            <person name="Lampietro C."/>
            <person name="Lopez Roques C."/>
            <person name="Donnadieu C."/>
            <person name="Braasch I."/>
            <person name="Desvignes T."/>
            <person name="Postlethwait J."/>
            <person name="Bobe J."/>
            <person name="Guiguen Y."/>
        </authorList>
    </citation>
    <scope>NUCLEOTIDE SEQUENCE</scope>
    <source>
        <strain evidence="1">M-15738</strain>
        <tissue evidence="1">Blood</tissue>
    </source>
</reference>
<dbReference type="EMBL" id="JADWDJ010000013">
    <property type="protein sequence ID" value="KAG5271290.1"/>
    <property type="molecule type" value="Genomic_DNA"/>
</dbReference>
<dbReference type="Proteomes" id="UP000823561">
    <property type="component" value="Chromosome 13"/>
</dbReference>
<evidence type="ECO:0000313" key="1">
    <source>
        <dbReference type="EMBL" id="KAG5271290.1"/>
    </source>
</evidence>
<gene>
    <name evidence="1" type="ORF">AALO_G00178080</name>
</gene>
<accession>A0AAV6G8K3</accession>
<comment type="caution">
    <text evidence="1">The sequence shown here is derived from an EMBL/GenBank/DDBJ whole genome shotgun (WGS) entry which is preliminary data.</text>
</comment>
<protein>
    <submittedName>
        <fullName evidence="1">Uncharacterized protein</fullName>
    </submittedName>
</protein>